<sequence length="894" mass="96240">MHRQKSSTPLFVPFSSAAAIAVLIAAPMLAQTDPPRSTVGHQDNGSIVLPSNQVITPLGIQIDLPLARPNVVAVRPDGQTAAFLAATVATPIRIANLVTGKEVQEFLPGTDRSMSYDGLLYSADGKHLYASQDDGRVTIMNVSDNGMVTLGAQVAIPQPNGSSNPGGLALSADGKTLYVVLNRYNALGIIDLTSNTFVDQIPVENSPRAVALVGQDAYVSNEGGHVATSADFTIPSSGTPIVVNPQTGAASSGTVSVVDLTRKIVVASIPVGLHPTAILSSGNFVFVANTNSDSISVIEAGLNKVVSTVSVAPFPGAPFGSSPNSLAMTNQQQLVVTLGTNNALGIFQWNAKRHDADFLGLVPTGWYPGSVAVDPVHDRLLVANVKGEGSLGAPQVIGDKTGPSVYGALGTASLIRIPGPDRLPFETYKVYRNNRWDKIDRQDIFADGKQKDSVVPVAIPRHLGDPSLIKHVFLVVKENRTYDQVFGDDARANGDASFVDFGIGITPNHHALAKQFSLLDNFYGPSINSADGHQWVVQAIAPDYIEKAETDTVRSYPFNGGDSLVYTESGFLWRNALAHKKTVRDYGEYLDVPVFNIPEAQLGTWSDFYQDALILEGAVSGNLHVPVGSFQSTTLIPSLEPIANKDFPQFTGTIPDQYRADVFLSDFKSYVQNGDLPNLIIMTLPDDHTNGTSPGLPTPQAAVADNDLALGRVVDAISHSPYWSSSAIFVEEDDEQDGVDHVDGHRNPGMVISPFARHGKVVDEYYTQVNVDRTIEQIFGLPPMNQFDLAASPMFSAFTDTLDRTPYTFLQNNVPLNDLNPQTSALNGVRRAWAQASLKMFAGNRYKPDAENPALLNRAIWYASTDFKKPYPGDPKVYLPKEVPKNRGWVADRD</sequence>
<dbReference type="InterPro" id="IPR007312">
    <property type="entry name" value="Phosphoesterase"/>
</dbReference>
<keyword evidence="4" id="KW-1185">Reference proteome</keyword>
<gene>
    <name evidence="3" type="ORF">HDF14_005352</name>
</gene>
<dbReference type="InterPro" id="IPR051200">
    <property type="entry name" value="Host-pathogen_enzymatic-act"/>
</dbReference>
<evidence type="ECO:0000313" key="4">
    <source>
        <dbReference type="Proteomes" id="UP000535182"/>
    </source>
</evidence>
<evidence type="ECO:0000256" key="1">
    <source>
        <dbReference type="ARBA" id="ARBA00022801"/>
    </source>
</evidence>
<keyword evidence="2" id="KW-0732">Signal</keyword>
<comment type="caution">
    <text evidence="3">The sequence shown here is derived from an EMBL/GenBank/DDBJ whole genome shotgun (WGS) entry which is preliminary data.</text>
</comment>
<accession>A0A9X0U6P8</accession>
<dbReference type="PANTHER" id="PTHR47197:SF3">
    <property type="entry name" value="DIHYDRO-HEME D1 DEHYDROGENASE"/>
    <property type="match status" value="1"/>
</dbReference>
<dbReference type="Proteomes" id="UP000535182">
    <property type="component" value="Unassembled WGS sequence"/>
</dbReference>
<protein>
    <submittedName>
        <fullName evidence="3">YVTN family beta-propeller protein</fullName>
    </submittedName>
</protein>
<dbReference type="AlphaFoldDB" id="A0A9X0U6P8"/>
<feature type="signal peptide" evidence="2">
    <location>
        <begin position="1"/>
        <end position="30"/>
    </location>
</feature>
<evidence type="ECO:0000256" key="2">
    <source>
        <dbReference type="SAM" id="SignalP"/>
    </source>
</evidence>
<dbReference type="RefSeq" id="WP_183981510.1">
    <property type="nucleotide sequence ID" value="NZ_JACHEB010000017.1"/>
</dbReference>
<dbReference type="InterPro" id="IPR011044">
    <property type="entry name" value="Quino_amine_DH_bsu"/>
</dbReference>
<proteinExistence type="predicted"/>
<keyword evidence="1" id="KW-0378">Hydrolase</keyword>
<dbReference type="EMBL" id="JACHEB010000017">
    <property type="protein sequence ID" value="MBB5331703.1"/>
    <property type="molecule type" value="Genomic_DNA"/>
</dbReference>
<reference evidence="3 4" key="1">
    <citation type="submission" date="2020-08" db="EMBL/GenBank/DDBJ databases">
        <title>Genomic Encyclopedia of Type Strains, Phase IV (KMG-V): Genome sequencing to study the core and pangenomes of soil and plant-associated prokaryotes.</title>
        <authorList>
            <person name="Whitman W."/>
        </authorList>
    </citation>
    <scope>NUCLEOTIDE SEQUENCE [LARGE SCALE GENOMIC DNA]</scope>
    <source>
        <strain evidence="3 4">X5P2</strain>
    </source>
</reference>
<organism evidence="3 4">
    <name type="scientific">Tunturiibacter gelidiferens</name>
    <dbReference type="NCBI Taxonomy" id="3069689"/>
    <lineage>
        <taxon>Bacteria</taxon>
        <taxon>Pseudomonadati</taxon>
        <taxon>Acidobacteriota</taxon>
        <taxon>Terriglobia</taxon>
        <taxon>Terriglobales</taxon>
        <taxon>Acidobacteriaceae</taxon>
        <taxon>Tunturiibacter</taxon>
    </lineage>
</organism>
<dbReference type="GO" id="GO:0016788">
    <property type="term" value="F:hydrolase activity, acting on ester bonds"/>
    <property type="evidence" value="ECO:0007669"/>
    <property type="project" value="InterPro"/>
</dbReference>
<dbReference type="Pfam" id="PF04185">
    <property type="entry name" value="Phosphoesterase"/>
    <property type="match status" value="1"/>
</dbReference>
<dbReference type="Gene3D" id="3.40.720.10">
    <property type="entry name" value="Alkaline Phosphatase, subunit A"/>
    <property type="match status" value="1"/>
</dbReference>
<name>A0A9X0U6P8_9BACT</name>
<dbReference type="SUPFAM" id="SSF50969">
    <property type="entry name" value="YVTN repeat-like/Quinoprotein amine dehydrogenase"/>
    <property type="match status" value="1"/>
</dbReference>
<dbReference type="InterPro" id="IPR017850">
    <property type="entry name" value="Alkaline_phosphatase_core_sf"/>
</dbReference>
<dbReference type="PANTHER" id="PTHR47197">
    <property type="entry name" value="PROTEIN NIRF"/>
    <property type="match status" value="1"/>
</dbReference>
<feature type="chain" id="PRO_5040723150" evidence="2">
    <location>
        <begin position="31"/>
        <end position="894"/>
    </location>
</feature>
<evidence type="ECO:0000313" key="3">
    <source>
        <dbReference type="EMBL" id="MBB5331703.1"/>
    </source>
</evidence>
<dbReference type="InterPro" id="IPR015943">
    <property type="entry name" value="WD40/YVTN_repeat-like_dom_sf"/>
</dbReference>
<dbReference type="Gene3D" id="2.130.10.10">
    <property type="entry name" value="YVTN repeat-like/Quinoprotein amine dehydrogenase"/>
    <property type="match status" value="2"/>
</dbReference>
<dbReference type="SUPFAM" id="SSF53649">
    <property type="entry name" value="Alkaline phosphatase-like"/>
    <property type="match status" value="1"/>
</dbReference>